<dbReference type="Proteomes" id="UP000427716">
    <property type="component" value="Chromosome"/>
</dbReference>
<dbReference type="GO" id="GO:0005737">
    <property type="term" value="C:cytoplasm"/>
    <property type="evidence" value="ECO:0007669"/>
    <property type="project" value="TreeGrafter"/>
</dbReference>
<proteinExistence type="predicted"/>
<dbReference type="Gene3D" id="3.40.50.880">
    <property type="match status" value="1"/>
</dbReference>
<accession>A0A6I6D633</accession>
<dbReference type="RefSeq" id="WP_156575262.1">
    <property type="nucleotide sequence ID" value="NZ_CP046415.1"/>
</dbReference>
<evidence type="ECO:0000259" key="1">
    <source>
        <dbReference type="Pfam" id="PF01965"/>
    </source>
</evidence>
<feature type="domain" description="DJ-1/PfpI" evidence="1">
    <location>
        <begin position="4"/>
        <end position="168"/>
    </location>
</feature>
<dbReference type="NCBIfam" id="TIGR01383">
    <property type="entry name" value="not_thiJ"/>
    <property type="match status" value="1"/>
</dbReference>
<gene>
    <name evidence="2" type="ORF">GM160_11685</name>
</gene>
<dbReference type="AlphaFoldDB" id="A0A6I6D633"/>
<dbReference type="PANTHER" id="PTHR48094:SF12">
    <property type="entry name" value="PARKINSON DISEASE PROTEIN 7 HOMOLOG"/>
    <property type="match status" value="1"/>
</dbReference>
<evidence type="ECO:0000313" key="2">
    <source>
        <dbReference type="EMBL" id="QGT79483.1"/>
    </source>
</evidence>
<dbReference type="SUPFAM" id="SSF52317">
    <property type="entry name" value="Class I glutamine amidotransferase-like"/>
    <property type="match status" value="1"/>
</dbReference>
<dbReference type="Pfam" id="PF01965">
    <property type="entry name" value="DJ-1_PfpI"/>
    <property type="match status" value="1"/>
</dbReference>
<dbReference type="CDD" id="cd03135">
    <property type="entry name" value="GATase1_DJ-1"/>
    <property type="match status" value="1"/>
</dbReference>
<organism evidence="2 3">
    <name type="scientific">Guyparkeria halophila</name>
    <dbReference type="NCBI Taxonomy" id="47960"/>
    <lineage>
        <taxon>Bacteria</taxon>
        <taxon>Pseudomonadati</taxon>
        <taxon>Pseudomonadota</taxon>
        <taxon>Gammaproteobacteria</taxon>
        <taxon>Chromatiales</taxon>
        <taxon>Thioalkalibacteraceae</taxon>
        <taxon>Guyparkeria</taxon>
    </lineage>
</organism>
<dbReference type="InterPro" id="IPR002818">
    <property type="entry name" value="DJ-1/PfpI"/>
</dbReference>
<dbReference type="InterPro" id="IPR050325">
    <property type="entry name" value="Prot/Nucl_acid_deglycase"/>
</dbReference>
<protein>
    <submittedName>
        <fullName evidence="2">DJ-1 family protein</fullName>
    </submittedName>
</protein>
<reference evidence="2 3" key="1">
    <citation type="submission" date="2019-11" db="EMBL/GenBank/DDBJ databases">
        <authorList>
            <person name="Zhang J."/>
            <person name="Sun C."/>
        </authorList>
    </citation>
    <scope>NUCLEOTIDE SEQUENCE [LARGE SCALE GENOMIC DNA]</scope>
    <source>
        <strain evidence="3">sp2</strain>
    </source>
</reference>
<sequence length="184" mass="19243">MASKALVILAPGFEDLEAITTIDILRRGGIQVENTALHEDEVTGSRGTTVVADTNLTLLDDSRVFDAIVLPGGQPGANNLAADKRVLKRLQDQSVAGRWIGAICAAPKVLAAANLLKGRRITHFPGALDANEAQGAEVTDEAVVVDGNLVTGRGPGVAMDFALALVEQLAGRETRDAVEAKLAR</sequence>
<dbReference type="InterPro" id="IPR029062">
    <property type="entry name" value="Class_I_gatase-like"/>
</dbReference>
<dbReference type="EMBL" id="CP046415">
    <property type="protein sequence ID" value="QGT79483.1"/>
    <property type="molecule type" value="Genomic_DNA"/>
</dbReference>
<name>A0A6I6D633_9GAMM</name>
<dbReference type="PANTHER" id="PTHR48094">
    <property type="entry name" value="PROTEIN/NUCLEIC ACID DEGLYCASE DJ-1-RELATED"/>
    <property type="match status" value="1"/>
</dbReference>
<keyword evidence="3" id="KW-1185">Reference proteome</keyword>
<dbReference type="InterPro" id="IPR006287">
    <property type="entry name" value="DJ-1"/>
</dbReference>
<dbReference type="KEGG" id="ghl:GM160_11685"/>
<evidence type="ECO:0000313" key="3">
    <source>
        <dbReference type="Proteomes" id="UP000427716"/>
    </source>
</evidence>